<dbReference type="SUPFAM" id="SSF48371">
    <property type="entry name" value="ARM repeat"/>
    <property type="match status" value="1"/>
</dbReference>
<dbReference type="PANTHER" id="PTHR16023:SF0">
    <property type="entry name" value="PROTEIN VAC14 HOMOLOG"/>
    <property type="match status" value="1"/>
</dbReference>
<accession>A0A2P2MSY8</accession>
<dbReference type="InterPro" id="IPR021133">
    <property type="entry name" value="HEAT_type_2"/>
</dbReference>
<feature type="repeat" description="HEAT" evidence="1">
    <location>
        <begin position="92"/>
        <end position="127"/>
    </location>
</feature>
<proteinExistence type="predicted"/>
<dbReference type="InterPro" id="IPR011989">
    <property type="entry name" value="ARM-like"/>
</dbReference>
<protein>
    <submittedName>
        <fullName evidence="2">Uncharacterized protein MANES_17G083800</fullName>
    </submittedName>
</protein>
<reference evidence="2" key="1">
    <citation type="submission" date="2018-02" db="EMBL/GenBank/DDBJ databases">
        <title>Rhizophora mucronata_Transcriptome.</title>
        <authorList>
            <person name="Meera S.P."/>
            <person name="Sreeshan A."/>
            <person name="Augustine A."/>
        </authorList>
    </citation>
    <scope>NUCLEOTIDE SEQUENCE</scope>
    <source>
        <tissue evidence="2">Leaf</tissue>
    </source>
</reference>
<dbReference type="GO" id="GO:0070772">
    <property type="term" value="C:PAS complex"/>
    <property type="evidence" value="ECO:0007669"/>
    <property type="project" value="InterPro"/>
</dbReference>
<sequence>MADALSVIPASVLRTISDKLYEKRKNAAIEVEGIVKQLAAAGDHEKISAVIKLLTMEFTSSPQANHRKGGLIGLAAATVGLTSEAAQHLEQIVPPVINSFSDQDSRVRYSACEALYNIAKVVRGDFIIFFNQIFDALCKLSADSDANVQSAAHLLDRLVKVKTIQLSTNYLQLLELCFYNLF</sequence>
<evidence type="ECO:0000313" key="2">
    <source>
        <dbReference type="EMBL" id="MBX33353.1"/>
    </source>
</evidence>
<dbReference type="PANTHER" id="PTHR16023">
    <property type="entry name" value="TAX1 BINDING PROTEIN-RELATED"/>
    <property type="match status" value="1"/>
</dbReference>
<dbReference type="GO" id="GO:0010008">
    <property type="term" value="C:endosome membrane"/>
    <property type="evidence" value="ECO:0007669"/>
    <property type="project" value="TreeGrafter"/>
</dbReference>
<organism evidence="2">
    <name type="scientific">Rhizophora mucronata</name>
    <name type="common">Asiatic mangrove</name>
    <dbReference type="NCBI Taxonomy" id="61149"/>
    <lineage>
        <taxon>Eukaryota</taxon>
        <taxon>Viridiplantae</taxon>
        <taxon>Streptophyta</taxon>
        <taxon>Embryophyta</taxon>
        <taxon>Tracheophyta</taxon>
        <taxon>Spermatophyta</taxon>
        <taxon>Magnoliopsida</taxon>
        <taxon>eudicotyledons</taxon>
        <taxon>Gunneridae</taxon>
        <taxon>Pentapetalae</taxon>
        <taxon>rosids</taxon>
        <taxon>fabids</taxon>
        <taxon>Malpighiales</taxon>
        <taxon>Rhizophoraceae</taxon>
        <taxon>Rhizophora</taxon>
    </lineage>
</organism>
<dbReference type="InterPro" id="IPR016024">
    <property type="entry name" value="ARM-type_fold"/>
</dbReference>
<dbReference type="EMBL" id="GGEC01052869">
    <property type="protein sequence ID" value="MBX33353.1"/>
    <property type="molecule type" value="Transcribed_RNA"/>
</dbReference>
<dbReference type="PROSITE" id="PS50077">
    <property type="entry name" value="HEAT_REPEAT"/>
    <property type="match status" value="1"/>
</dbReference>
<dbReference type="FunFam" id="1.25.10.10:FF:001082">
    <property type="entry name" value="ARM repeat superfamily protein"/>
    <property type="match status" value="1"/>
</dbReference>
<dbReference type="Pfam" id="PF12755">
    <property type="entry name" value="Vac14_Fab1_bd"/>
    <property type="match status" value="1"/>
</dbReference>
<dbReference type="Gene3D" id="1.25.10.10">
    <property type="entry name" value="Leucine-rich Repeat Variant"/>
    <property type="match status" value="1"/>
</dbReference>
<dbReference type="AlphaFoldDB" id="A0A2P2MSY8"/>
<dbReference type="GO" id="GO:0006661">
    <property type="term" value="P:phosphatidylinositol biosynthetic process"/>
    <property type="evidence" value="ECO:0007669"/>
    <property type="project" value="InterPro"/>
</dbReference>
<name>A0A2P2MSY8_RHIMU</name>
<evidence type="ECO:0000256" key="1">
    <source>
        <dbReference type="PROSITE-ProRule" id="PRU00103"/>
    </source>
</evidence>
<dbReference type="InterPro" id="IPR026825">
    <property type="entry name" value="Vac14"/>
</dbReference>